<keyword evidence="3 7" id="KW-0812">Transmembrane</keyword>
<proteinExistence type="predicted"/>
<dbReference type="PANTHER" id="PTHR39087:SF2">
    <property type="entry name" value="UPF0104 MEMBRANE PROTEIN MJ1595"/>
    <property type="match status" value="1"/>
</dbReference>
<feature type="region of interest" description="Disordered" evidence="6">
    <location>
        <begin position="341"/>
        <end position="360"/>
    </location>
</feature>
<accession>A0A1I2UY84</accession>
<evidence type="ECO:0000256" key="2">
    <source>
        <dbReference type="ARBA" id="ARBA00022475"/>
    </source>
</evidence>
<evidence type="ECO:0000256" key="5">
    <source>
        <dbReference type="ARBA" id="ARBA00023136"/>
    </source>
</evidence>
<comment type="subcellular location">
    <subcellularLocation>
        <location evidence="1">Cell membrane</location>
        <topology evidence="1">Multi-pass membrane protein</topology>
    </subcellularLocation>
</comment>
<dbReference type="Pfam" id="PF03706">
    <property type="entry name" value="LPG_synthase_TM"/>
    <property type="match status" value="1"/>
</dbReference>
<evidence type="ECO:0000256" key="6">
    <source>
        <dbReference type="SAM" id="MobiDB-lite"/>
    </source>
</evidence>
<protein>
    <recommendedName>
        <fullName evidence="10">Lysylphosphatidylglycerol synthase TM region</fullName>
    </recommendedName>
</protein>
<keyword evidence="9" id="KW-1185">Reference proteome</keyword>
<feature type="transmembrane region" description="Helical" evidence="7">
    <location>
        <begin position="310"/>
        <end position="330"/>
    </location>
</feature>
<evidence type="ECO:0000313" key="8">
    <source>
        <dbReference type="EMBL" id="SFG79811.1"/>
    </source>
</evidence>
<dbReference type="Proteomes" id="UP000199065">
    <property type="component" value="Unassembled WGS sequence"/>
</dbReference>
<dbReference type="GO" id="GO:0005886">
    <property type="term" value="C:plasma membrane"/>
    <property type="evidence" value="ECO:0007669"/>
    <property type="project" value="UniProtKB-SubCell"/>
</dbReference>
<keyword evidence="2" id="KW-1003">Cell membrane</keyword>
<evidence type="ECO:0000256" key="1">
    <source>
        <dbReference type="ARBA" id="ARBA00004651"/>
    </source>
</evidence>
<feature type="transmembrane region" description="Helical" evidence="7">
    <location>
        <begin position="117"/>
        <end position="144"/>
    </location>
</feature>
<evidence type="ECO:0000256" key="7">
    <source>
        <dbReference type="SAM" id="Phobius"/>
    </source>
</evidence>
<evidence type="ECO:0000256" key="3">
    <source>
        <dbReference type="ARBA" id="ARBA00022692"/>
    </source>
</evidence>
<feature type="transmembrane region" description="Helical" evidence="7">
    <location>
        <begin position="150"/>
        <end position="170"/>
    </location>
</feature>
<evidence type="ECO:0008006" key="10">
    <source>
        <dbReference type="Google" id="ProtNLM"/>
    </source>
</evidence>
<evidence type="ECO:0000313" key="9">
    <source>
        <dbReference type="Proteomes" id="UP000199065"/>
    </source>
</evidence>
<keyword evidence="4 7" id="KW-1133">Transmembrane helix</keyword>
<keyword evidence="5 7" id="KW-0472">Membrane</keyword>
<name>A0A1I2UY84_9CORY</name>
<feature type="transmembrane region" description="Helical" evidence="7">
    <location>
        <begin position="87"/>
        <end position="105"/>
    </location>
</feature>
<reference evidence="8 9" key="1">
    <citation type="submission" date="2016-10" db="EMBL/GenBank/DDBJ databases">
        <authorList>
            <person name="de Groot N.N."/>
        </authorList>
    </citation>
    <scope>NUCLEOTIDE SEQUENCE [LARGE SCALE GENOMIC DNA]</scope>
    <source>
        <strain>J11</strain>
        <strain evidence="9">PG 39</strain>
    </source>
</reference>
<dbReference type="AlphaFoldDB" id="A0A1I2UY84"/>
<dbReference type="RefSeq" id="WP_092286915.1">
    <property type="nucleotide sequence ID" value="NZ_FOPJ01000015.1"/>
</dbReference>
<sequence>MLKSRWWRWLLALVVLIVVGVLSYQQYDVLLGGLAHLRNAEPLPLALCLLTALLSLAAMAEVMRQLMAAGGSKVSPGETNAITFASNAWATTLPGGAAFSAILTYKVQRGWGASRALCAWFFVFSGLISTMWLVLLGISAVVFLGARISLASLIITLLVMVAVSFGLYVASRNPHPIAHACRPLVRPIAKLFRKDPDKAAESIGGFVNGLAAIQLTPGRFAKAAIFSLLNRGIDILSLWLCAWAITGTMPGIDRIPDHTTIAGVLLTYVTTKIAGSVQATPGGLGPVEAALVTTLVATGMTVVHATGTAVAYRLITLVLVNVVGWLIYVLHYLRRGVSAREGTADGEARNPREGAVPTAG</sequence>
<dbReference type="EMBL" id="FOPJ01000015">
    <property type="protein sequence ID" value="SFG79811.1"/>
    <property type="molecule type" value="Genomic_DNA"/>
</dbReference>
<dbReference type="OrthoDB" id="4481258at2"/>
<organism evidence="8 9">
    <name type="scientific">Corynebacterium spheniscorum</name>
    <dbReference type="NCBI Taxonomy" id="185761"/>
    <lineage>
        <taxon>Bacteria</taxon>
        <taxon>Bacillati</taxon>
        <taxon>Actinomycetota</taxon>
        <taxon>Actinomycetes</taxon>
        <taxon>Mycobacteriales</taxon>
        <taxon>Corynebacteriaceae</taxon>
        <taxon>Corynebacterium</taxon>
    </lineage>
</organism>
<feature type="compositionally biased region" description="Basic and acidic residues" evidence="6">
    <location>
        <begin position="342"/>
        <end position="352"/>
    </location>
</feature>
<evidence type="ECO:0000256" key="4">
    <source>
        <dbReference type="ARBA" id="ARBA00022989"/>
    </source>
</evidence>
<dbReference type="PANTHER" id="PTHR39087">
    <property type="entry name" value="UPF0104 MEMBRANE PROTEIN MJ1595"/>
    <property type="match status" value="1"/>
</dbReference>
<gene>
    <name evidence="8" type="ORF">SAMN05660282_01994</name>
</gene>
<dbReference type="InterPro" id="IPR022791">
    <property type="entry name" value="L-PG_synthase/AglD"/>
</dbReference>
<feature type="transmembrane region" description="Helical" evidence="7">
    <location>
        <begin position="6"/>
        <end position="24"/>
    </location>
</feature>
<dbReference type="STRING" id="185761.SAMN05660282_01994"/>